<name>A0A8H5L339_9HYPO</name>
<evidence type="ECO:0000256" key="3">
    <source>
        <dbReference type="SAM" id="MobiDB-lite"/>
    </source>
</evidence>
<dbReference type="AlphaFoldDB" id="A0A8H5L339"/>
<dbReference type="SUPFAM" id="SSF57701">
    <property type="entry name" value="Zn2/Cys6 DNA-binding domain"/>
    <property type="match status" value="1"/>
</dbReference>
<evidence type="ECO:0000313" key="6">
    <source>
        <dbReference type="Proteomes" id="UP000546213"/>
    </source>
</evidence>
<dbReference type="Pfam" id="PF11951">
    <property type="entry name" value="Fungal_trans_2"/>
    <property type="match status" value="1"/>
</dbReference>
<gene>
    <name evidence="5" type="ORF">FPCIR_8325</name>
</gene>
<dbReference type="OrthoDB" id="5213892at2759"/>
<dbReference type="SMART" id="SM00066">
    <property type="entry name" value="GAL4"/>
    <property type="match status" value="1"/>
</dbReference>
<dbReference type="InterPro" id="IPR036864">
    <property type="entry name" value="Zn2-C6_fun-type_DNA-bd_sf"/>
</dbReference>
<dbReference type="Pfam" id="PF00172">
    <property type="entry name" value="Zn_clus"/>
    <property type="match status" value="1"/>
</dbReference>
<dbReference type="Proteomes" id="UP000546213">
    <property type="component" value="Unassembled WGS sequence"/>
</dbReference>
<accession>A0A8H5L339</accession>
<evidence type="ECO:0000256" key="1">
    <source>
        <dbReference type="ARBA" id="ARBA00004123"/>
    </source>
</evidence>
<dbReference type="InterPro" id="IPR001138">
    <property type="entry name" value="Zn2Cys6_DnaBD"/>
</dbReference>
<keyword evidence="2" id="KW-0539">Nucleus</keyword>
<feature type="region of interest" description="Disordered" evidence="3">
    <location>
        <begin position="97"/>
        <end position="119"/>
    </location>
</feature>
<dbReference type="PANTHER" id="PTHR37534:SF20">
    <property type="entry name" value="PRO1A C6 ZINK-FINGER PROTEIN"/>
    <property type="match status" value="1"/>
</dbReference>
<dbReference type="GO" id="GO:0003677">
    <property type="term" value="F:DNA binding"/>
    <property type="evidence" value="ECO:0007669"/>
    <property type="project" value="UniProtKB-KW"/>
</dbReference>
<comment type="caution">
    <text evidence="5">The sequence shown here is derived from an EMBL/GenBank/DDBJ whole genome shotgun (WGS) entry which is preliminary data.</text>
</comment>
<dbReference type="Gene3D" id="4.10.240.10">
    <property type="entry name" value="Zn(2)-C6 fungal-type DNA-binding domain"/>
    <property type="match status" value="1"/>
</dbReference>
<proteinExistence type="predicted"/>
<dbReference type="PANTHER" id="PTHR37534">
    <property type="entry name" value="TRANSCRIPTIONAL ACTIVATOR PROTEIN UGA3"/>
    <property type="match status" value="1"/>
</dbReference>
<organism evidence="5 6">
    <name type="scientific">Fusarium pseudocircinatum</name>
    <dbReference type="NCBI Taxonomy" id="56676"/>
    <lineage>
        <taxon>Eukaryota</taxon>
        <taxon>Fungi</taxon>
        <taxon>Dikarya</taxon>
        <taxon>Ascomycota</taxon>
        <taxon>Pezizomycotina</taxon>
        <taxon>Sordariomycetes</taxon>
        <taxon>Hypocreomycetidae</taxon>
        <taxon>Hypocreales</taxon>
        <taxon>Nectriaceae</taxon>
        <taxon>Fusarium</taxon>
        <taxon>Fusarium fujikuroi species complex</taxon>
    </lineage>
</organism>
<comment type="subcellular location">
    <subcellularLocation>
        <location evidence="1">Nucleus</location>
    </subcellularLocation>
</comment>
<dbReference type="PROSITE" id="PS50048">
    <property type="entry name" value="ZN2_CY6_FUNGAL_2"/>
    <property type="match status" value="1"/>
</dbReference>
<dbReference type="InterPro" id="IPR021858">
    <property type="entry name" value="Fun_TF"/>
</dbReference>
<protein>
    <submittedName>
        <fullName evidence="5">Zn2 Cys6 DNA-binding protein</fullName>
    </submittedName>
</protein>
<feature type="domain" description="Zn(2)-C6 fungal-type" evidence="4">
    <location>
        <begin position="21"/>
        <end position="49"/>
    </location>
</feature>
<dbReference type="EMBL" id="JAAOAS010000208">
    <property type="protein sequence ID" value="KAF5585449.1"/>
    <property type="molecule type" value="Genomic_DNA"/>
</dbReference>
<dbReference type="GO" id="GO:0005634">
    <property type="term" value="C:nucleus"/>
    <property type="evidence" value="ECO:0007669"/>
    <property type="project" value="UniProtKB-SubCell"/>
</dbReference>
<evidence type="ECO:0000259" key="4">
    <source>
        <dbReference type="PROSITE" id="PS50048"/>
    </source>
</evidence>
<reference evidence="5 6" key="1">
    <citation type="submission" date="2020-05" db="EMBL/GenBank/DDBJ databases">
        <title>Identification and distribution of gene clusters putatively required for synthesis of sphingolipid metabolism inhibitors in phylogenetically diverse species of the filamentous fungus Fusarium.</title>
        <authorList>
            <person name="Kim H.-S."/>
            <person name="Busman M."/>
            <person name="Brown D.W."/>
            <person name="Divon H."/>
            <person name="Uhlig S."/>
            <person name="Proctor R.H."/>
        </authorList>
    </citation>
    <scope>NUCLEOTIDE SEQUENCE [LARGE SCALE GENOMIC DNA]</scope>
    <source>
        <strain evidence="5 6">NRRL 36939</strain>
    </source>
</reference>
<evidence type="ECO:0000313" key="5">
    <source>
        <dbReference type="EMBL" id="KAF5585449.1"/>
    </source>
</evidence>
<dbReference type="PROSITE" id="PS00463">
    <property type="entry name" value="ZN2_CY6_FUNGAL_1"/>
    <property type="match status" value="1"/>
</dbReference>
<keyword evidence="5" id="KW-0238">DNA-binding</keyword>
<dbReference type="CDD" id="cd00067">
    <property type="entry name" value="GAL4"/>
    <property type="match status" value="1"/>
</dbReference>
<dbReference type="GO" id="GO:0000981">
    <property type="term" value="F:DNA-binding transcription factor activity, RNA polymerase II-specific"/>
    <property type="evidence" value="ECO:0007669"/>
    <property type="project" value="InterPro"/>
</dbReference>
<sequence length="595" mass="67345">MAQREQQQAVSVSDGTRSRKGCLTCRIRKKKCDEGLPACSACQSRDLACYGFNVPPPSWIRNKASWKDVLESSEARALRTIAEVRYRVSRKLDSRDTTSGAVGLLPPESGSSSTQSGPHHFSSAHGTLLRAFHCDIFSTPSIIQLTSGINIWQRQPDTIWWDSRMQSLQPGPEHSSREETRLLMLFLDVIHPITHTFCKLESNIERNWMLNRIISRVDLFSSALSVSACFEHSLAQRASVDEIGLCPKVSRLQSRSISILREEVERFSLMSPLPVENFVWAGIHLVDVIAQLENLEIFSMLQGQWEVHHQAARKVLNHVETSVPLENRSSTSVIADVLSSLPEGDVRRRSLQLSIFNFIWIDVLATSTFGAMSYCPCAFDYLPLLDSGIIRSQDFMGCQSQVFAIVTRITRLEQLQLMHQGEKHQEFTGPELQRQHSELEKQLGFVCRTLGEDIEGLESVHSGLDLDAAMISLVWAYGARVLLQVIVAPIMSEKRSIDQTFVDICLERLEALPTRLVMRASWPYTITGSMAMSESQHHRFRQILDRVLQEAQAPGIAWKGLIVMEECWRLRRMHPGQYFGWREAMESLGARVILT</sequence>
<dbReference type="GO" id="GO:0008270">
    <property type="term" value="F:zinc ion binding"/>
    <property type="evidence" value="ECO:0007669"/>
    <property type="project" value="InterPro"/>
</dbReference>
<keyword evidence="6" id="KW-1185">Reference proteome</keyword>
<evidence type="ECO:0000256" key="2">
    <source>
        <dbReference type="ARBA" id="ARBA00023242"/>
    </source>
</evidence>